<feature type="binding site" evidence="9">
    <location>
        <position position="21"/>
    </location>
    <ligand>
        <name>3-phosphoshikimate</name>
        <dbReference type="ChEBI" id="CHEBI:145989"/>
    </ligand>
</feature>
<organism evidence="11 12">
    <name type="scientific">Roseibacillus persicicus</name>
    <dbReference type="NCBI Taxonomy" id="454148"/>
    <lineage>
        <taxon>Bacteria</taxon>
        <taxon>Pseudomonadati</taxon>
        <taxon>Verrucomicrobiota</taxon>
        <taxon>Verrucomicrobiia</taxon>
        <taxon>Verrucomicrobiales</taxon>
        <taxon>Verrucomicrobiaceae</taxon>
        <taxon>Roseibacillus</taxon>
    </lineage>
</organism>
<comment type="subunit">
    <text evidence="9">Monomer.</text>
</comment>
<feature type="active site" description="Proton acceptor" evidence="9">
    <location>
        <position position="319"/>
    </location>
</feature>
<dbReference type="GO" id="GO:0005737">
    <property type="term" value="C:cytoplasm"/>
    <property type="evidence" value="ECO:0007669"/>
    <property type="project" value="UniProtKB-SubCell"/>
</dbReference>
<feature type="binding site" evidence="9">
    <location>
        <position position="173"/>
    </location>
    <ligand>
        <name>phosphoenolpyruvate</name>
        <dbReference type="ChEBI" id="CHEBI:58702"/>
    </ligand>
</feature>
<dbReference type="CDD" id="cd01556">
    <property type="entry name" value="EPSP_synthase"/>
    <property type="match status" value="1"/>
</dbReference>
<dbReference type="RefSeq" id="WP_189568408.1">
    <property type="nucleotide sequence ID" value="NZ_BMXI01000004.1"/>
</dbReference>
<evidence type="ECO:0000256" key="1">
    <source>
        <dbReference type="ARBA" id="ARBA00002174"/>
    </source>
</evidence>
<dbReference type="PIRSF" id="PIRSF000505">
    <property type="entry name" value="EPSPS"/>
    <property type="match status" value="1"/>
</dbReference>
<comment type="function">
    <text evidence="1 9">Catalyzes the transfer of the enolpyruvyl moiety of phosphoenolpyruvate (PEP) to the 5-hydroxyl of shikimate-3-phosphate (S3P) to produce enolpyruvyl shikimate-3-phosphate and inorganic phosphate.</text>
</comment>
<dbReference type="InterPro" id="IPR013792">
    <property type="entry name" value="RNA3'P_cycl/enolpyr_Trfase_a/b"/>
</dbReference>
<feature type="binding site" evidence="9">
    <location>
        <position position="125"/>
    </location>
    <ligand>
        <name>phosphoenolpyruvate</name>
        <dbReference type="ChEBI" id="CHEBI:58702"/>
    </ligand>
</feature>
<evidence type="ECO:0000256" key="9">
    <source>
        <dbReference type="HAMAP-Rule" id="MF_00210"/>
    </source>
</evidence>
<proteinExistence type="inferred from homology"/>
<feature type="binding site" evidence="9">
    <location>
        <position position="20"/>
    </location>
    <ligand>
        <name>phosphoenolpyruvate</name>
        <dbReference type="ChEBI" id="CHEBI:58702"/>
    </ligand>
</feature>
<feature type="binding site" evidence="9">
    <location>
        <position position="25"/>
    </location>
    <ligand>
        <name>3-phosphoshikimate</name>
        <dbReference type="ChEBI" id="CHEBI:145989"/>
    </ligand>
</feature>
<feature type="binding site" evidence="9">
    <location>
        <position position="173"/>
    </location>
    <ligand>
        <name>3-phosphoshikimate</name>
        <dbReference type="ChEBI" id="CHEBI:145989"/>
    </ligand>
</feature>
<dbReference type="Proteomes" id="UP000644507">
    <property type="component" value="Unassembled WGS sequence"/>
</dbReference>
<accession>A0A918TGG4</accession>
<dbReference type="GO" id="GO:0008652">
    <property type="term" value="P:amino acid biosynthetic process"/>
    <property type="evidence" value="ECO:0007669"/>
    <property type="project" value="UniProtKB-KW"/>
</dbReference>
<dbReference type="Pfam" id="PF00275">
    <property type="entry name" value="EPSP_synthase"/>
    <property type="match status" value="1"/>
</dbReference>
<feature type="binding site" evidence="9">
    <location>
        <position position="20"/>
    </location>
    <ligand>
        <name>3-phosphoshikimate</name>
        <dbReference type="ChEBI" id="CHEBI:145989"/>
    </ligand>
</feature>
<keyword evidence="5 9" id="KW-0028">Amino-acid biosynthesis</keyword>
<dbReference type="InterPro" id="IPR023193">
    <property type="entry name" value="EPSP_synthase_CS"/>
</dbReference>
<evidence type="ECO:0000313" key="12">
    <source>
        <dbReference type="Proteomes" id="UP000644507"/>
    </source>
</evidence>
<dbReference type="FunFam" id="3.65.10.10:FF:000005">
    <property type="entry name" value="3-phosphoshikimate 1-carboxyvinyltransferase"/>
    <property type="match status" value="1"/>
</dbReference>
<evidence type="ECO:0000256" key="2">
    <source>
        <dbReference type="ARBA" id="ARBA00004811"/>
    </source>
</evidence>
<dbReference type="GO" id="GO:0009423">
    <property type="term" value="P:chorismate biosynthetic process"/>
    <property type="evidence" value="ECO:0007669"/>
    <property type="project" value="UniProtKB-UniRule"/>
</dbReference>
<dbReference type="InterPro" id="IPR036968">
    <property type="entry name" value="Enolpyruvate_Tfrase_sf"/>
</dbReference>
<feature type="domain" description="Enolpyruvate transferase" evidence="10">
    <location>
        <begin position="6"/>
        <end position="428"/>
    </location>
</feature>
<comment type="pathway">
    <text evidence="2 9">Metabolic intermediate biosynthesis; chorismate biosynthesis; chorismate from D-erythrose 4-phosphate and phosphoenolpyruvate: step 6/7.</text>
</comment>
<feature type="binding site" evidence="9">
    <location>
        <position position="171"/>
    </location>
    <ligand>
        <name>3-phosphoshikimate</name>
        <dbReference type="ChEBI" id="CHEBI:145989"/>
    </ligand>
</feature>
<comment type="similarity">
    <text evidence="3 9">Belongs to the EPSP synthase family.</text>
</comment>
<evidence type="ECO:0000313" key="11">
    <source>
        <dbReference type="EMBL" id="GHC48122.1"/>
    </source>
</evidence>
<dbReference type="FunFam" id="3.65.10.10:FF:000006">
    <property type="entry name" value="3-phosphoshikimate 1-carboxyvinyltransferase"/>
    <property type="match status" value="1"/>
</dbReference>
<reference evidence="11" key="2">
    <citation type="submission" date="2020-09" db="EMBL/GenBank/DDBJ databases">
        <authorList>
            <person name="Sun Q."/>
            <person name="Kim S."/>
        </authorList>
    </citation>
    <scope>NUCLEOTIDE SEQUENCE</scope>
    <source>
        <strain evidence="11">KCTC 12988</strain>
    </source>
</reference>
<keyword evidence="12" id="KW-1185">Reference proteome</keyword>
<feature type="binding site" evidence="9">
    <location>
        <position position="346"/>
    </location>
    <ligand>
        <name>3-phosphoshikimate</name>
        <dbReference type="ChEBI" id="CHEBI:145989"/>
    </ligand>
</feature>
<dbReference type="AlphaFoldDB" id="A0A918TGG4"/>
<dbReference type="PROSITE" id="PS00885">
    <property type="entry name" value="EPSP_SYNTHASE_2"/>
    <property type="match status" value="1"/>
</dbReference>
<dbReference type="PROSITE" id="PS00104">
    <property type="entry name" value="EPSP_SYNTHASE_1"/>
    <property type="match status" value="1"/>
</dbReference>
<dbReference type="Gene3D" id="3.65.10.10">
    <property type="entry name" value="Enolpyruvate transferase domain"/>
    <property type="match status" value="2"/>
</dbReference>
<feature type="binding site" evidence="9">
    <location>
        <position position="319"/>
    </location>
    <ligand>
        <name>3-phosphoshikimate</name>
        <dbReference type="ChEBI" id="CHEBI:145989"/>
    </ligand>
</feature>
<protein>
    <recommendedName>
        <fullName evidence="9">3-phosphoshikimate 1-carboxyvinyltransferase</fullName>
        <ecNumber evidence="9">2.5.1.19</ecNumber>
    </recommendedName>
    <alternativeName>
        <fullName evidence="9">5-enolpyruvylshikimate-3-phosphate synthase</fullName>
        <shortName evidence="9">EPSP synthase</shortName>
        <shortName evidence="9">EPSPS</shortName>
    </alternativeName>
</protein>
<dbReference type="PANTHER" id="PTHR21090:SF5">
    <property type="entry name" value="PENTAFUNCTIONAL AROM POLYPEPTIDE"/>
    <property type="match status" value="1"/>
</dbReference>
<dbReference type="GO" id="GO:0009073">
    <property type="term" value="P:aromatic amino acid family biosynthetic process"/>
    <property type="evidence" value="ECO:0007669"/>
    <property type="project" value="UniProtKB-KW"/>
</dbReference>
<comment type="caution">
    <text evidence="11">The sequence shown here is derived from an EMBL/GenBank/DDBJ whole genome shotgun (WGS) entry which is preliminary data.</text>
</comment>
<dbReference type="GO" id="GO:0003866">
    <property type="term" value="F:3-phosphoshikimate 1-carboxyvinyltransferase activity"/>
    <property type="evidence" value="ECO:0007669"/>
    <property type="project" value="UniProtKB-UniRule"/>
</dbReference>
<evidence type="ECO:0000256" key="4">
    <source>
        <dbReference type="ARBA" id="ARBA00022490"/>
    </source>
</evidence>
<dbReference type="SUPFAM" id="SSF55205">
    <property type="entry name" value="EPT/RTPC-like"/>
    <property type="match status" value="1"/>
</dbReference>
<comment type="caution">
    <text evidence="9">Lacks conserved residue(s) required for the propagation of feature annotation.</text>
</comment>
<feature type="binding site" evidence="9">
    <location>
        <position position="350"/>
    </location>
    <ligand>
        <name>phosphoenolpyruvate</name>
        <dbReference type="ChEBI" id="CHEBI:58702"/>
    </ligand>
</feature>
<evidence type="ECO:0000256" key="7">
    <source>
        <dbReference type="ARBA" id="ARBA00023141"/>
    </source>
</evidence>
<evidence type="ECO:0000256" key="5">
    <source>
        <dbReference type="ARBA" id="ARBA00022605"/>
    </source>
</evidence>
<feature type="binding site" evidence="9">
    <location>
        <position position="97"/>
    </location>
    <ligand>
        <name>phosphoenolpyruvate</name>
        <dbReference type="ChEBI" id="CHEBI:58702"/>
    </ligand>
</feature>
<reference evidence="11" key="1">
    <citation type="journal article" date="2014" name="Int. J. Syst. Evol. Microbiol.">
        <title>Complete genome sequence of Corynebacterium casei LMG S-19264T (=DSM 44701T), isolated from a smear-ripened cheese.</title>
        <authorList>
            <consortium name="US DOE Joint Genome Institute (JGI-PGF)"/>
            <person name="Walter F."/>
            <person name="Albersmeier A."/>
            <person name="Kalinowski J."/>
            <person name="Ruckert C."/>
        </authorList>
    </citation>
    <scope>NUCLEOTIDE SEQUENCE</scope>
    <source>
        <strain evidence="11">KCTC 12988</strain>
    </source>
</reference>
<comment type="subcellular location">
    <subcellularLocation>
        <location evidence="9">Cytoplasm</location>
    </subcellularLocation>
</comment>
<feature type="binding site" evidence="9">
    <location>
        <position position="392"/>
    </location>
    <ligand>
        <name>phosphoenolpyruvate</name>
        <dbReference type="ChEBI" id="CHEBI:58702"/>
    </ligand>
</feature>
<dbReference type="InterPro" id="IPR006264">
    <property type="entry name" value="EPSP_synthase"/>
</dbReference>
<evidence type="ECO:0000259" key="10">
    <source>
        <dbReference type="Pfam" id="PF00275"/>
    </source>
</evidence>
<dbReference type="NCBIfam" id="TIGR01356">
    <property type="entry name" value="aroA"/>
    <property type="match status" value="1"/>
</dbReference>
<keyword evidence="6 9" id="KW-0808">Transferase</keyword>
<evidence type="ECO:0000256" key="6">
    <source>
        <dbReference type="ARBA" id="ARBA00022679"/>
    </source>
</evidence>
<dbReference type="InterPro" id="IPR001986">
    <property type="entry name" value="Enolpyruvate_Tfrase_dom"/>
</dbReference>
<dbReference type="HAMAP" id="MF_00210">
    <property type="entry name" value="EPSP_synth"/>
    <property type="match status" value="1"/>
</dbReference>
<dbReference type="EMBL" id="BMXI01000004">
    <property type="protein sequence ID" value="GHC48122.1"/>
    <property type="molecule type" value="Genomic_DNA"/>
</dbReference>
<dbReference type="EC" id="2.5.1.19" evidence="9"/>
<evidence type="ECO:0000256" key="8">
    <source>
        <dbReference type="ARBA" id="ARBA00044633"/>
    </source>
</evidence>
<dbReference type="PANTHER" id="PTHR21090">
    <property type="entry name" value="AROM/DEHYDROQUINATE SYNTHASE"/>
    <property type="match status" value="1"/>
</dbReference>
<gene>
    <name evidence="9 11" type="primary">aroA</name>
    <name evidence="11" type="ORF">GCM10007100_12470</name>
</gene>
<keyword evidence="4 9" id="KW-0963">Cytoplasm</keyword>
<sequence length="440" mass="46504">MLTVRPLEKLGTAIEVPGDKSCSHRAAILAGLADGVSEVKGFLPSEDCLCTLKAMMQLGVQVEEVNSTCWGPIDLRITGTNMKLTAPTGDLDCGNSGTGMRLLAGVLAAQGFESRLIGDDSLQSRPMGRVTVPLESMGAKFESEGEKPGCAPLRISGGSLKSIRYEMPVASAQVKSSILLAGLFAEGETTVVQPAVTRDHTERMFADFGIECKVDGNSISVKGGQNPQAADLQVPGDFSSAAFWLVAAAAHPGSELRINTVGLNPTRTALMTVLERMGAQFEIEELGSNGGEPIGNILVKGKGLKGTEILEEEVPNLIDEVPILAIAAALAEGTTTIRNAEELRVKETDRIMAVVDNLKRIGVSVEEFQDGMVIEGGNPLKGAEIESYGDHRIAMAFAIAGLFLSEGEIDIQNSKCIATSYPGFRDALNTMRTGGEVKIL</sequence>
<comment type="catalytic activity">
    <reaction evidence="8">
        <text>3-phosphoshikimate + phosphoenolpyruvate = 5-O-(1-carboxyvinyl)-3-phosphoshikimate + phosphate</text>
        <dbReference type="Rhea" id="RHEA:21256"/>
        <dbReference type="ChEBI" id="CHEBI:43474"/>
        <dbReference type="ChEBI" id="CHEBI:57701"/>
        <dbReference type="ChEBI" id="CHEBI:58702"/>
        <dbReference type="ChEBI" id="CHEBI:145989"/>
        <dbReference type="EC" id="2.5.1.19"/>
    </reaction>
    <physiologicalReaction direction="left-to-right" evidence="8">
        <dbReference type="Rhea" id="RHEA:21257"/>
    </physiologicalReaction>
</comment>
<evidence type="ECO:0000256" key="3">
    <source>
        <dbReference type="ARBA" id="ARBA00009948"/>
    </source>
</evidence>
<keyword evidence="7 9" id="KW-0057">Aromatic amino acid biosynthesis</keyword>
<name>A0A918TGG4_9BACT</name>